<dbReference type="AlphaFoldDB" id="K6WMX6"/>
<keyword evidence="2" id="KW-0812">Transmembrane</keyword>
<evidence type="ECO:0000313" key="4">
    <source>
        <dbReference type="Proteomes" id="UP000008366"/>
    </source>
</evidence>
<feature type="compositionally biased region" description="Pro residues" evidence="1">
    <location>
        <begin position="130"/>
        <end position="142"/>
    </location>
</feature>
<evidence type="ECO:0000256" key="2">
    <source>
        <dbReference type="SAM" id="Phobius"/>
    </source>
</evidence>
<dbReference type="Pfam" id="PF05656">
    <property type="entry name" value="DUF805"/>
    <property type="match status" value="1"/>
</dbReference>
<dbReference type="EMBL" id="BAHD01000017">
    <property type="protein sequence ID" value="GAB95166.1"/>
    <property type="molecule type" value="Genomic_DNA"/>
</dbReference>
<comment type="caution">
    <text evidence="3">The sequence shown here is derived from an EMBL/GenBank/DDBJ whole genome shotgun (WGS) entry which is preliminary data.</text>
</comment>
<dbReference type="InterPro" id="IPR008523">
    <property type="entry name" value="DUF805"/>
</dbReference>
<dbReference type="Proteomes" id="UP000008366">
    <property type="component" value="Unassembled WGS sequence"/>
</dbReference>
<feature type="transmembrane region" description="Helical" evidence="2">
    <location>
        <begin position="26"/>
        <end position="48"/>
    </location>
</feature>
<evidence type="ECO:0000313" key="3">
    <source>
        <dbReference type="EMBL" id="GAB95166.1"/>
    </source>
</evidence>
<protein>
    <recommendedName>
        <fullName evidence="5">DUF805 domain-containing protein</fullName>
    </recommendedName>
</protein>
<name>K6WMX6_9MICO</name>
<dbReference type="OrthoDB" id="9812349at2"/>
<evidence type="ECO:0000256" key="1">
    <source>
        <dbReference type="SAM" id="MobiDB-lite"/>
    </source>
</evidence>
<dbReference type="STRING" id="1184609.KILIM_017_00110"/>
<keyword evidence="2" id="KW-1133">Transmembrane helix</keyword>
<dbReference type="GO" id="GO:0005886">
    <property type="term" value="C:plasma membrane"/>
    <property type="evidence" value="ECO:0007669"/>
    <property type="project" value="TreeGrafter"/>
</dbReference>
<keyword evidence="4" id="KW-1185">Reference proteome</keyword>
<dbReference type="PANTHER" id="PTHR34980:SF2">
    <property type="entry name" value="INNER MEMBRANE PROTEIN YHAH-RELATED"/>
    <property type="match status" value="1"/>
</dbReference>
<feature type="transmembrane region" description="Helical" evidence="2">
    <location>
        <begin position="87"/>
        <end position="108"/>
    </location>
</feature>
<proteinExistence type="predicted"/>
<keyword evidence="2" id="KW-0472">Membrane</keyword>
<dbReference type="eggNOG" id="COG3152">
    <property type="taxonomic scope" value="Bacteria"/>
</dbReference>
<dbReference type="RefSeq" id="WP_006591698.1">
    <property type="nucleotide sequence ID" value="NZ_BAHD01000017.1"/>
</dbReference>
<gene>
    <name evidence="3" type="ORF">KILIM_017_00110</name>
</gene>
<accession>K6WMX6</accession>
<dbReference type="PANTHER" id="PTHR34980">
    <property type="entry name" value="INNER MEMBRANE PROTEIN-RELATED-RELATED"/>
    <property type="match status" value="1"/>
</dbReference>
<organism evidence="3 4">
    <name type="scientific">Kineosphaera limosa NBRC 100340</name>
    <dbReference type="NCBI Taxonomy" id="1184609"/>
    <lineage>
        <taxon>Bacteria</taxon>
        <taxon>Bacillati</taxon>
        <taxon>Actinomycetota</taxon>
        <taxon>Actinomycetes</taxon>
        <taxon>Micrococcales</taxon>
        <taxon>Dermatophilaceae</taxon>
        <taxon>Kineosphaera</taxon>
    </lineage>
</organism>
<evidence type="ECO:0008006" key="5">
    <source>
        <dbReference type="Google" id="ProtNLM"/>
    </source>
</evidence>
<reference evidence="3 4" key="1">
    <citation type="submission" date="2012-08" db="EMBL/GenBank/DDBJ databases">
        <title>Whole genome shotgun sequence of Kineosphaera limosa NBRC 100340.</title>
        <authorList>
            <person name="Yoshida I."/>
            <person name="Isaki S."/>
            <person name="Hosoyama A."/>
            <person name="Tsuchikane K."/>
            <person name="Katsumata H."/>
            <person name="Ando Y."/>
            <person name="Ohji S."/>
            <person name="Hamada M."/>
            <person name="Tamura T."/>
            <person name="Yamazoe A."/>
            <person name="Yamazaki S."/>
            <person name="Fujita N."/>
        </authorList>
    </citation>
    <scope>NUCLEOTIDE SEQUENCE [LARGE SCALE GENOMIC DNA]</scope>
    <source>
        <strain evidence="3 4">NBRC 100340</strain>
    </source>
</reference>
<feature type="region of interest" description="Disordered" evidence="1">
    <location>
        <begin position="119"/>
        <end position="142"/>
    </location>
</feature>
<sequence length="142" mass="16305">MGFGEAVRTCLTKYVTFDGRARRSEFWYFVLFQILVSIAAAIIDSIVFPRWELGGDQGPVQWLTNVVLLLPSIAVTCRRLHDIDKSGWWQLLNFIPIIGWIIMLIWTIRDGQRHQNRFGYDPKGQLSGPPGGPQDYVPPRPY</sequence>